<feature type="region of interest" description="Disordered" evidence="1">
    <location>
        <begin position="1"/>
        <end position="42"/>
    </location>
</feature>
<evidence type="ECO:0000313" key="3">
    <source>
        <dbReference type="Proteomes" id="UP000544110"/>
    </source>
</evidence>
<evidence type="ECO:0000256" key="1">
    <source>
        <dbReference type="SAM" id="MobiDB-lite"/>
    </source>
</evidence>
<dbReference type="AlphaFoldDB" id="A0A7Y9UNT7"/>
<comment type="caution">
    <text evidence="2">The sequence shown here is derived from an EMBL/GenBank/DDBJ whole genome shotgun (WGS) entry which is preliminary data.</text>
</comment>
<gene>
    <name evidence="2" type="ORF">BJ989_003135</name>
</gene>
<organism evidence="2 3">
    <name type="scientific">Nocardioides perillae</name>
    <dbReference type="NCBI Taxonomy" id="1119534"/>
    <lineage>
        <taxon>Bacteria</taxon>
        <taxon>Bacillati</taxon>
        <taxon>Actinomycetota</taxon>
        <taxon>Actinomycetes</taxon>
        <taxon>Propionibacteriales</taxon>
        <taxon>Nocardioidaceae</taxon>
        <taxon>Nocardioides</taxon>
    </lineage>
</organism>
<protein>
    <submittedName>
        <fullName evidence="2">Uncharacterized protein</fullName>
    </submittedName>
</protein>
<name>A0A7Y9UNT7_9ACTN</name>
<proteinExistence type="predicted"/>
<sequence length="42" mass="3991">MSGPPDAALAASGGWPDPATAVVRAGGGPPGPRLCSGSCRSR</sequence>
<dbReference type="Proteomes" id="UP000544110">
    <property type="component" value="Unassembled WGS sequence"/>
</dbReference>
<dbReference type="EMBL" id="JACCAC010000001">
    <property type="protein sequence ID" value="NYG56831.1"/>
    <property type="molecule type" value="Genomic_DNA"/>
</dbReference>
<evidence type="ECO:0000313" key="2">
    <source>
        <dbReference type="EMBL" id="NYG56831.1"/>
    </source>
</evidence>
<accession>A0A7Y9UNT7</accession>
<reference evidence="2 3" key="1">
    <citation type="submission" date="2020-07" db="EMBL/GenBank/DDBJ databases">
        <title>Sequencing the genomes of 1000 actinobacteria strains.</title>
        <authorList>
            <person name="Klenk H.-P."/>
        </authorList>
    </citation>
    <scope>NUCLEOTIDE SEQUENCE [LARGE SCALE GENOMIC DNA]</scope>
    <source>
        <strain evidence="2 3">DSM 24552</strain>
    </source>
</reference>
<keyword evidence="3" id="KW-1185">Reference proteome</keyword>